<protein>
    <submittedName>
        <fullName evidence="1">Uncharacterized protein</fullName>
    </submittedName>
</protein>
<keyword evidence="2" id="KW-1185">Reference proteome</keyword>
<reference evidence="1 2" key="2">
    <citation type="submission" date="2012-02" db="EMBL/GenBank/DDBJ databases">
        <title>Improved High-Quality Draft sequence of Eubacterium cellulosolvens 6.</title>
        <authorList>
            <consortium name="US DOE Joint Genome Institute"/>
            <person name="Lucas S."/>
            <person name="Han J."/>
            <person name="Lapidus A."/>
            <person name="Cheng J.-F."/>
            <person name="Goodwin L."/>
            <person name="Pitluck S."/>
            <person name="Peters L."/>
            <person name="Mikhailova N."/>
            <person name="Gu W."/>
            <person name="Detter J.C."/>
            <person name="Han C."/>
            <person name="Tapia R."/>
            <person name="Land M."/>
            <person name="Hauser L."/>
            <person name="Kyrpides N."/>
            <person name="Ivanova N."/>
            <person name="Pagani I."/>
            <person name="Johnson E."/>
            <person name="Mukhopadhyay B."/>
            <person name="Anderson I."/>
            <person name="Woyke T."/>
        </authorList>
    </citation>
    <scope>NUCLEOTIDE SEQUENCE [LARGE SCALE GENOMIC DNA]</scope>
    <source>
        <strain evidence="1 2">6</strain>
    </source>
</reference>
<gene>
    <name evidence="1" type="ORF">EubceDRAFT1_0478</name>
</gene>
<evidence type="ECO:0000313" key="2">
    <source>
        <dbReference type="Proteomes" id="UP000005753"/>
    </source>
</evidence>
<dbReference type="Proteomes" id="UP000005753">
    <property type="component" value="Chromosome"/>
</dbReference>
<proteinExistence type="predicted"/>
<dbReference type="EMBL" id="CM001487">
    <property type="protein sequence ID" value="EIM56327.1"/>
    <property type="molecule type" value="Genomic_DNA"/>
</dbReference>
<sequence>MYIPIRLPFILEFIRKRTHIPATFEQPVIRVLPGVFYCAVGNGHRKFEIK</sequence>
<dbReference type="AlphaFoldDB" id="I5ARA4"/>
<name>I5ARA4_EUBC6</name>
<evidence type="ECO:0000313" key="1">
    <source>
        <dbReference type="EMBL" id="EIM56327.1"/>
    </source>
</evidence>
<dbReference type="HOGENOM" id="CLU_3117945_0_0_9"/>
<reference evidence="1 2" key="1">
    <citation type="submission" date="2010-08" db="EMBL/GenBank/DDBJ databases">
        <authorList>
            <consortium name="US DOE Joint Genome Institute (JGI-PGF)"/>
            <person name="Lucas S."/>
            <person name="Copeland A."/>
            <person name="Lapidus A."/>
            <person name="Cheng J.-F."/>
            <person name="Bruce D."/>
            <person name="Goodwin L."/>
            <person name="Pitluck S."/>
            <person name="Land M.L."/>
            <person name="Hauser L."/>
            <person name="Chang Y.-J."/>
            <person name="Anderson I.J."/>
            <person name="Johnson E."/>
            <person name="Mulhopadhyay B."/>
            <person name="Kyrpides N."/>
            <person name="Woyke T.J."/>
        </authorList>
    </citation>
    <scope>NUCLEOTIDE SEQUENCE [LARGE SCALE GENOMIC DNA]</scope>
    <source>
        <strain evidence="1 2">6</strain>
    </source>
</reference>
<organism evidence="1 2">
    <name type="scientific">Eubacterium cellulosolvens (strain ATCC 43171 / JCM 9499 / 6)</name>
    <name type="common">Cillobacterium cellulosolvens</name>
    <dbReference type="NCBI Taxonomy" id="633697"/>
    <lineage>
        <taxon>Bacteria</taxon>
        <taxon>Bacillati</taxon>
        <taxon>Bacillota</taxon>
        <taxon>Clostridia</taxon>
        <taxon>Eubacteriales</taxon>
        <taxon>Eubacteriaceae</taxon>
        <taxon>Eubacterium</taxon>
    </lineage>
</organism>
<accession>I5ARA4</accession>